<evidence type="ECO:0000313" key="3">
    <source>
        <dbReference type="Proteomes" id="UP000283644"/>
    </source>
</evidence>
<comment type="caution">
    <text evidence="2">The sequence shown here is derived from an EMBL/GenBank/DDBJ whole genome shotgun (WGS) entry which is preliminary data.</text>
</comment>
<sequence length="233" mass="27051">MTLHSDPVRPRAPMVWPFPVPGNLVRHAYHELHIAINGTKEEQKALGNHALLPRPWEPATCLAPGLRHEVWQWLEQIVSWLNREYTWEVTGLIPTCWPSHPHLVHEIAVLADQRRRAGLAMTSDALEEWHRYCLPAFLDRMRTRLKSHCEDEHKQWPGRPRHSEHLSEKHIEQREDTYALDIDALPGRRRAREQQQPAGPARLGLVDLDTGEVHDDLPPDRPPRTRTEKGPRS</sequence>
<reference evidence="2 3" key="1">
    <citation type="submission" date="2018-09" db="EMBL/GenBank/DDBJ databases">
        <title>Genome sequencing of Nocardioides immobilis CCTCC AB 2017083 for comparison to Nocardioides silvaticus.</title>
        <authorList>
            <person name="Li C."/>
            <person name="Wang G."/>
        </authorList>
    </citation>
    <scope>NUCLEOTIDE SEQUENCE [LARGE SCALE GENOMIC DNA]</scope>
    <source>
        <strain evidence="2 3">CCTCC AB 2017083</strain>
    </source>
</reference>
<organism evidence="2 3">
    <name type="scientific">Nocardioides immobilis</name>
    <dbReference type="NCBI Taxonomy" id="2049295"/>
    <lineage>
        <taxon>Bacteria</taxon>
        <taxon>Bacillati</taxon>
        <taxon>Actinomycetota</taxon>
        <taxon>Actinomycetes</taxon>
        <taxon>Propionibacteriales</taxon>
        <taxon>Nocardioidaceae</taxon>
        <taxon>Nocardioides</taxon>
    </lineage>
</organism>
<dbReference type="RefSeq" id="WP_118923193.1">
    <property type="nucleotide sequence ID" value="NZ_QXGH01000010.1"/>
</dbReference>
<dbReference type="OrthoDB" id="4139717at2"/>
<protein>
    <submittedName>
        <fullName evidence="2">Uncharacterized protein</fullName>
    </submittedName>
</protein>
<name>A0A417Y6G8_9ACTN</name>
<feature type="region of interest" description="Disordered" evidence="1">
    <location>
        <begin position="186"/>
        <end position="233"/>
    </location>
</feature>
<gene>
    <name evidence="2" type="ORF">D0Z08_04815</name>
</gene>
<dbReference type="AlphaFoldDB" id="A0A417Y6G8"/>
<keyword evidence="3" id="KW-1185">Reference proteome</keyword>
<feature type="compositionally biased region" description="Basic and acidic residues" evidence="1">
    <location>
        <begin position="211"/>
        <end position="233"/>
    </location>
</feature>
<proteinExistence type="predicted"/>
<accession>A0A417Y6G8</accession>
<evidence type="ECO:0000256" key="1">
    <source>
        <dbReference type="SAM" id="MobiDB-lite"/>
    </source>
</evidence>
<dbReference type="Proteomes" id="UP000283644">
    <property type="component" value="Unassembled WGS sequence"/>
</dbReference>
<feature type="region of interest" description="Disordered" evidence="1">
    <location>
        <begin position="151"/>
        <end position="173"/>
    </location>
</feature>
<dbReference type="EMBL" id="QXGH01000010">
    <property type="protein sequence ID" value="RHW28302.1"/>
    <property type="molecule type" value="Genomic_DNA"/>
</dbReference>
<evidence type="ECO:0000313" key="2">
    <source>
        <dbReference type="EMBL" id="RHW28302.1"/>
    </source>
</evidence>